<evidence type="ECO:0000259" key="2">
    <source>
        <dbReference type="Pfam" id="PF07835"/>
    </source>
</evidence>
<accession>A0A7X5XX41</accession>
<dbReference type="RefSeq" id="WP_125975531.1">
    <property type="nucleotide sequence ID" value="NZ_BAAADY010000008.1"/>
</dbReference>
<feature type="transmembrane region" description="Helical" evidence="1">
    <location>
        <begin position="24"/>
        <end position="44"/>
    </location>
</feature>
<comment type="caution">
    <text evidence="3">The sequence shown here is derived from an EMBL/GenBank/DDBJ whole genome shotgun (WGS) entry which is preliminary data.</text>
</comment>
<dbReference type="EMBL" id="JAATJB010000001">
    <property type="protein sequence ID" value="NJB95855.1"/>
    <property type="molecule type" value="Genomic_DNA"/>
</dbReference>
<dbReference type="Proteomes" id="UP000531251">
    <property type="component" value="Unassembled WGS sequence"/>
</dbReference>
<evidence type="ECO:0000313" key="4">
    <source>
        <dbReference type="Proteomes" id="UP000531251"/>
    </source>
</evidence>
<keyword evidence="1" id="KW-1133">Transmembrane helix</keyword>
<keyword evidence="1" id="KW-0812">Transmembrane</keyword>
<reference evidence="3 4" key="1">
    <citation type="submission" date="2020-03" db="EMBL/GenBank/DDBJ databases">
        <title>Genomic Encyclopedia of Type Strains, Phase IV (KMG-IV): sequencing the most valuable type-strain genomes for metagenomic binning, comparative biology and taxonomic classification.</title>
        <authorList>
            <person name="Goeker M."/>
        </authorList>
    </citation>
    <scope>NUCLEOTIDE SEQUENCE [LARGE SCALE GENOMIC DNA]</scope>
    <source>
        <strain evidence="3 4">DSM 7225</strain>
    </source>
</reference>
<organism evidence="3 4">
    <name type="scientific">Sphingomonas trueperi</name>
    <dbReference type="NCBI Taxonomy" id="53317"/>
    <lineage>
        <taxon>Bacteria</taxon>
        <taxon>Pseudomonadati</taxon>
        <taxon>Pseudomonadota</taxon>
        <taxon>Alphaproteobacteria</taxon>
        <taxon>Sphingomonadales</taxon>
        <taxon>Sphingomonadaceae</taxon>
        <taxon>Sphingomonas</taxon>
    </lineage>
</organism>
<dbReference type="Pfam" id="PF07835">
    <property type="entry name" value="COX4_pro_2"/>
    <property type="match status" value="1"/>
</dbReference>
<evidence type="ECO:0000256" key="1">
    <source>
        <dbReference type="SAM" id="Phobius"/>
    </source>
</evidence>
<feature type="domain" description="Cytochrome c oxidase subunit IV bacterial aa3 type" evidence="2">
    <location>
        <begin position="10"/>
        <end position="41"/>
    </location>
</feature>
<name>A0A7X5XX41_9SPHN</name>
<dbReference type="AlphaFoldDB" id="A0A7X5XX41"/>
<dbReference type="SUPFAM" id="SSF81469">
    <property type="entry name" value="Bacterial aa3 type cytochrome c oxidase subunit IV"/>
    <property type="match status" value="1"/>
</dbReference>
<evidence type="ECO:0000313" key="3">
    <source>
        <dbReference type="EMBL" id="NJB95855.1"/>
    </source>
</evidence>
<protein>
    <recommendedName>
        <fullName evidence="2">Cytochrome c oxidase subunit IV bacterial aa3 type domain-containing protein</fullName>
    </recommendedName>
</protein>
<keyword evidence="1" id="KW-0472">Membrane</keyword>
<keyword evidence="4" id="KW-1185">Reference proteome</keyword>
<sequence>MAETGESAGEIQSHVETFNGFTALMKWGTVAVFLIAAFVVFLIAR</sequence>
<proteinExistence type="predicted"/>
<dbReference type="Gene3D" id="1.20.5.160">
    <property type="entry name" value="Bacterial aa3 type cytochrome c oxidase subunit IV"/>
    <property type="match status" value="1"/>
</dbReference>
<gene>
    <name evidence="3" type="ORF">GGR89_000147</name>
</gene>
<dbReference type="InterPro" id="IPR012422">
    <property type="entry name" value="Cyt_c_oxidase_su4_bac-aa3"/>
</dbReference>
<dbReference type="InterPro" id="IPR036596">
    <property type="entry name" value="Cyt-C_aa3_sf"/>
</dbReference>